<comment type="similarity">
    <text evidence="1">Belongs to the Gfa family.</text>
</comment>
<feature type="domain" description="CENP-V/GFA" evidence="5">
    <location>
        <begin position="7"/>
        <end position="123"/>
    </location>
</feature>
<evidence type="ECO:0000256" key="4">
    <source>
        <dbReference type="ARBA" id="ARBA00023239"/>
    </source>
</evidence>
<keyword evidence="2" id="KW-0479">Metal-binding</keyword>
<dbReference type="Pfam" id="PF04828">
    <property type="entry name" value="GFA"/>
    <property type="match status" value="1"/>
</dbReference>
<dbReference type="GO" id="GO:0046872">
    <property type="term" value="F:metal ion binding"/>
    <property type="evidence" value="ECO:0007669"/>
    <property type="project" value="UniProtKB-KW"/>
</dbReference>
<dbReference type="SUPFAM" id="SSF51316">
    <property type="entry name" value="Mss4-like"/>
    <property type="match status" value="1"/>
</dbReference>
<keyword evidence="7" id="KW-1185">Reference proteome</keyword>
<dbReference type="Gene3D" id="3.90.1590.10">
    <property type="entry name" value="glutathione-dependent formaldehyde- activating enzyme (gfa)"/>
    <property type="match status" value="1"/>
</dbReference>
<comment type="caution">
    <text evidence="6">The sequence shown here is derived from an EMBL/GenBank/DDBJ whole genome shotgun (WGS) entry which is preliminary data.</text>
</comment>
<keyword evidence="4" id="KW-0456">Lyase</keyword>
<dbReference type="OrthoDB" id="9807246at2"/>
<accession>A0A178XIA0</accession>
<evidence type="ECO:0000256" key="3">
    <source>
        <dbReference type="ARBA" id="ARBA00022833"/>
    </source>
</evidence>
<gene>
    <name evidence="6" type="ORF">ATB98_01530</name>
</gene>
<dbReference type="STRING" id="36856.ATB98_01530"/>
<dbReference type="EMBL" id="LNQB01000101">
    <property type="protein sequence ID" value="OAP34958.1"/>
    <property type="molecule type" value="Genomic_DNA"/>
</dbReference>
<evidence type="ECO:0000313" key="6">
    <source>
        <dbReference type="EMBL" id="OAP34958.1"/>
    </source>
</evidence>
<organism evidence="6 7">
    <name type="scientific">Sinorhizobium saheli</name>
    <dbReference type="NCBI Taxonomy" id="36856"/>
    <lineage>
        <taxon>Bacteria</taxon>
        <taxon>Pseudomonadati</taxon>
        <taxon>Pseudomonadota</taxon>
        <taxon>Alphaproteobacteria</taxon>
        <taxon>Hyphomicrobiales</taxon>
        <taxon>Rhizobiaceae</taxon>
        <taxon>Sinorhizobium/Ensifer group</taxon>
        <taxon>Sinorhizobium</taxon>
    </lineage>
</organism>
<name>A0A178XIA0_SINSA</name>
<dbReference type="InterPro" id="IPR011057">
    <property type="entry name" value="Mss4-like_sf"/>
</dbReference>
<evidence type="ECO:0000256" key="2">
    <source>
        <dbReference type="ARBA" id="ARBA00022723"/>
    </source>
</evidence>
<dbReference type="InterPro" id="IPR006913">
    <property type="entry name" value="CENP-V/GFA"/>
</dbReference>
<reference evidence="6 7" key="1">
    <citation type="submission" date="2015-11" db="EMBL/GenBank/DDBJ databases">
        <title>Ensifer anhuiense sp. nov., an effective nitrogen fixation bacterium with Glycine soja.</title>
        <authorList>
            <person name="Yan H."/>
            <person name="Chen W."/>
        </authorList>
    </citation>
    <scope>NUCLEOTIDE SEQUENCE [LARGE SCALE GENOMIC DNA]</scope>
    <source>
        <strain evidence="6 7">LMG 7837</strain>
    </source>
</reference>
<proteinExistence type="inferred from homology"/>
<dbReference type="AlphaFoldDB" id="A0A178XIA0"/>
<dbReference type="GO" id="GO:0016846">
    <property type="term" value="F:carbon-sulfur lyase activity"/>
    <property type="evidence" value="ECO:0007669"/>
    <property type="project" value="InterPro"/>
</dbReference>
<protein>
    <submittedName>
        <fullName evidence="6">Aldehyde-activating protein</fullName>
    </submittedName>
</protein>
<evidence type="ECO:0000256" key="1">
    <source>
        <dbReference type="ARBA" id="ARBA00005495"/>
    </source>
</evidence>
<dbReference type="Proteomes" id="UP000078507">
    <property type="component" value="Unassembled WGS sequence"/>
</dbReference>
<evidence type="ECO:0000313" key="7">
    <source>
        <dbReference type="Proteomes" id="UP000078507"/>
    </source>
</evidence>
<dbReference type="PANTHER" id="PTHR33337:SF40">
    <property type="entry name" value="CENP-V_GFA DOMAIN-CONTAINING PROTEIN-RELATED"/>
    <property type="match status" value="1"/>
</dbReference>
<dbReference type="PANTHER" id="PTHR33337">
    <property type="entry name" value="GFA DOMAIN-CONTAINING PROTEIN"/>
    <property type="match status" value="1"/>
</dbReference>
<dbReference type="PROSITE" id="PS51891">
    <property type="entry name" value="CENP_V_GFA"/>
    <property type="match status" value="1"/>
</dbReference>
<sequence length="144" mass="15609">MAANGGYNGKCFCGAVELKVSGEPVAMGYCHCSSCREWSAGPVNAFSLWPQDAVTITKGADSLASYQKTERSIRKWCKTCGGHVLTEHPLWGLTDVYAAVIPALPFKPMLHVNYQETVLPMKDGLPKQRDFPPGFGGTGELVEE</sequence>
<evidence type="ECO:0000259" key="5">
    <source>
        <dbReference type="PROSITE" id="PS51891"/>
    </source>
</evidence>
<dbReference type="RefSeq" id="WP_066878930.1">
    <property type="nucleotide sequence ID" value="NZ_LNQB01000101.1"/>
</dbReference>
<keyword evidence="3" id="KW-0862">Zinc</keyword>